<accession>A0AAU7YQ62</accession>
<reference evidence="1" key="1">
    <citation type="submission" date="2024-06" db="EMBL/GenBank/DDBJ databases">
        <title>Evidence of context-dependent and transient costs of resisting viral infection in isolates of the marine microalga Micromonas sp. (class Mamiellophyceae).</title>
        <authorList>
            <person name="Bedi de Silva A."/>
            <person name="Schvarcz C.R."/>
            <person name="Steward G.R."/>
            <person name="Edwards K.F."/>
        </authorList>
    </citation>
    <scope>NUCLEOTIDE SEQUENCE</scope>
    <source>
        <strain evidence="1">McV-KB2</strain>
    </source>
</reference>
<dbReference type="Pfam" id="PF23827">
    <property type="entry name" value="DUF7197"/>
    <property type="match status" value="1"/>
</dbReference>
<dbReference type="InterPro" id="IPR055621">
    <property type="entry name" value="DUF7197"/>
</dbReference>
<name>A0AAU7YQ62_9PHYC</name>
<proteinExistence type="predicted"/>
<evidence type="ECO:0000313" key="1">
    <source>
        <dbReference type="EMBL" id="XCA47521.1"/>
    </source>
</evidence>
<organism evidence="1">
    <name type="scientific">Micromonas commoda virus</name>
    <dbReference type="NCBI Taxonomy" id="3057169"/>
    <lineage>
        <taxon>Viruses</taxon>
        <taxon>Varidnaviria</taxon>
        <taxon>Bamfordvirae</taxon>
        <taxon>Nucleocytoviricota</taxon>
        <taxon>Megaviricetes</taxon>
        <taxon>Algavirales</taxon>
        <taxon>Phycodnaviridae</taxon>
    </lineage>
</organism>
<dbReference type="EMBL" id="PP911589">
    <property type="protein sequence ID" value="XCA47521.1"/>
    <property type="molecule type" value="Genomic_DNA"/>
</dbReference>
<sequence>MNKSDILLNSINAFYEKPENKAILVELLTKSGGISLRNLEWFITNYSKKNNLSYETNDGKIFSVHCAYKSSLDGYSKKLFDPFCRTEKITYKLPGSSEEIHTTVAQLNFIRWCVKNNIVDYIRKHHDTLFIKGNTLRSQKT</sequence>
<protein>
    <submittedName>
        <fullName evidence="1">Uncharacterized protein</fullName>
    </submittedName>
</protein>